<sequence>MKFGLEKKHDREKATLILNDQKAMVLDFNAGTGGPAALDIRPFGAEEFFTYDPGFTNTAGCESAITFIDPRNSVLLHRGYPVEQLAEQCSFLEVCYILLHGEAPSTAEYAVFTETITRHTMIHQQMSRMLSGFRRDSHPMALMCAVVGALAAFYHEQLDVGNPEHRELAAVRLLSKMPTVAAMCYKYSIEQPAVFPNNALSYTGNFLHMLFAIPAEKSAVNPVLERAMNRILILHADHGQCPSTTAVRTAGSSGANPFACIAAGLASLWGPLHGGANEASMRMLEEINTVDRIPAFIDRAKNRQDSFRQMGFGNSVYHHFDPRAAILRKTCHEVLAELGMEDNLLQVAIELEHIAMTDAYFLENKLYPSADLYTALILKAMGLPTSMFTVISAVGRTIGWIAHWSEMHGQKPQIYRPRQVYIGKARRDFTSRL</sequence>
<evidence type="ECO:0000256" key="1">
    <source>
        <dbReference type="ARBA" id="ARBA00004751"/>
    </source>
</evidence>
<dbReference type="PIRSF" id="PIRSF001369">
    <property type="entry name" value="Citrate_synth"/>
    <property type="match status" value="1"/>
</dbReference>
<evidence type="ECO:0000256" key="7">
    <source>
        <dbReference type="PIRNR" id="PIRNR001369"/>
    </source>
</evidence>
<dbReference type="GO" id="GO:0036440">
    <property type="term" value="F:citrate synthase activity"/>
    <property type="evidence" value="ECO:0007669"/>
    <property type="project" value="UniProtKB-EC"/>
</dbReference>
<dbReference type="NCBIfam" id="NF004126">
    <property type="entry name" value="PRK05614.1"/>
    <property type="match status" value="1"/>
</dbReference>
<evidence type="ECO:0000256" key="2">
    <source>
        <dbReference type="ARBA" id="ARBA00010566"/>
    </source>
</evidence>
<keyword evidence="9" id="KW-0012">Acyltransferase</keyword>
<dbReference type="Gene3D" id="1.10.580.10">
    <property type="entry name" value="Citrate Synthase, domain 1"/>
    <property type="match status" value="1"/>
</dbReference>
<dbReference type="Gene3D" id="2.20.28.60">
    <property type="match status" value="1"/>
</dbReference>
<keyword evidence="3 8" id="KW-0816">Tricarboxylic acid cycle</keyword>
<dbReference type="InterPro" id="IPR010953">
    <property type="entry name" value="Citrate_synthase_typ-I"/>
</dbReference>
<comment type="catalytic activity">
    <reaction evidence="5 8">
        <text>oxaloacetate + acetyl-CoA + H2O = citrate + CoA + H(+)</text>
        <dbReference type="Rhea" id="RHEA:16845"/>
        <dbReference type="ChEBI" id="CHEBI:15377"/>
        <dbReference type="ChEBI" id="CHEBI:15378"/>
        <dbReference type="ChEBI" id="CHEBI:16452"/>
        <dbReference type="ChEBI" id="CHEBI:16947"/>
        <dbReference type="ChEBI" id="CHEBI:57287"/>
        <dbReference type="ChEBI" id="CHEBI:57288"/>
        <dbReference type="EC" id="2.3.3.16"/>
    </reaction>
</comment>
<dbReference type="Pfam" id="PF00285">
    <property type="entry name" value="Citrate_synt"/>
    <property type="match status" value="1"/>
</dbReference>
<dbReference type="InterPro" id="IPR016143">
    <property type="entry name" value="Citrate_synth-like_sm_a-sub"/>
</dbReference>
<dbReference type="NCBIfam" id="TIGR01798">
    <property type="entry name" value="cit_synth_I"/>
    <property type="match status" value="1"/>
</dbReference>
<reference evidence="9" key="1">
    <citation type="submission" date="2024-06" db="EMBL/GenBank/DDBJ databases">
        <authorList>
            <person name="Coelho C."/>
            <person name="Bento M."/>
            <person name="Garcia E."/>
            <person name="Camelo A."/>
            <person name="Brandao I."/>
            <person name="Espirito Santo C."/>
            <person name="Trovao J."/>
            <person name="Verissimo A."/>
            <person name="Costa J."/>
            <person name="Tiago I."/>
        </authorList>
    </citation>
    <scope>NUCLEOTIDE SEQUENCE</scope>
    <source>
        <strain evidence="9">KWT182</strain>
    </source>
</reference>
<accession>A0AAU7Q698</accession>
<dbReference type="AlphaFoldDB" id="A0AAU7Q698"/>
<name>A0AAU7Q698_9GAMM</name>
<dbReference type="EMBL" id="CP157947">
    <property type="protein sequence ID" value="XBS68501.1"/>
    <property type="molecule type" value="Genomic_DNA"/>
</dbReference>
<dbReference type="PANTHER" id="PTHR42871">
    <property type="entry name" value="CITRATE SYNTHASE"/>
    <property type="match status" value="1"/>
</dbReference>
<dbReference type="Gene3D" id="1.10.230.10">
    <property type="entry name" value="Cytochrome P450-Terp, domain 2"/>
    <property type="match status" value="1"/>
</dbReference>
<dbReference type="PANTHER" id="PTHR42871:SF1">
    <property type="entry name" value="CITRATE SYNTHASE"/>
    <property type="match status" value="1"/>
</dbReference>
<evidence type="ECO:0000313" key="9">
    <source>
        <dbReference type="EMBL" id="XBS68501.1"/>
    </source>
</evidence>
<comment type="pathway">
    <text evidence="1 8">Carbohydrate metabolism; tricarboxylic acid cycle; isocitrate from oxaloacetate: step 1/2.</text>
</comment>
<dbReference type="FunFam" id="1.10.230.10:FF:000002">
    <property type="entry name" value="Citrate synthase"/>
    <property type="match status" value="1"/>
</dbReference>
<evidence type="ECO:0000256" key="3">
    <source>
        <dbReference type="ARBA" id="ARBA00022532"/>
    </source>
</evidence>
<gene>
    <name evidence="9" type="ORF">ABK905_17580</name>
</gene>
<organism evidence="9">
    <name type="scientific">Acerihabitans sp. KWT182</name>
    <dbReference type="NCBI Taxonomy" id="3157919"/>
    <lineage>
        <taxon>Bacteria</taxon>
        <taxon>Pseudomonadati</taxon>
        <taxon>Pseudomonadota</taxon>
        <taxon>Gammaproteobacteria</taxon>
        <taxon>Enterobacterales</taxon>
        <taxon>Pectobacteriaceae</taxon>
        <taxon>Acerihabitans</taxon>
    </lineage>
</organism>
<dbReference type="InterPro" id="IPR016142">
    <property type="entry name" value="Citrate_synth-like_lrg_a-sub"/>
</dbReference>
<evidence type="ECO:0000256" key="8">
    <source>
        <dbReference type="RuleBase" id="RU003370"/>
    </source>
</evidence>
<dbReference type="InterPro" id="IPR036969">
    <property type="entry name" value="Citrate_synthase_sf"/>
</dbReference>
<dbReference type="GO" id="GO:0005737">
    <property type="term" value="C:cytoplasm"/>
    <property type="evidence" value="ECO:0007669"/>
    <property type="project" value="InterPro"/>
</dbReference>
<dbReference type="GO" id="GO:0006099">
    <property type="term" value="P:tricarboxylic acid cycle"/>
    <property type="evidence" value="ECO:0007669"/>
    <property type="project" value="UniProtKB-UniRule"/>
</dbReference>
<evidence type="ECO:0000256" key="6">
    <source>
        <dbReference type="NCBIfam" id="TIGR01798"/>
    </source>
</evidence>
<dbReference type="CDD" id="cd06114">
    <property type="entry name" value="EcCS_like"/>
    <property type="match status" value="1"/>
</dbReference>
<dbReference type="SUPFAM" id="SSF48256">
    <property type="entry name" value="Citrate synthase"/>
    <property type="match status" value="1"/>
</dbReference>
<proteinExistence type="inferred from homology"/>
<evidence type="ECO:0000256" key="5">
    <source>
        <dbReference type="ARBA" id="ARBA00049288"/>
    </source>
</evidence>
<dbReference type="PRINTS" id="PR00143">
    <property type="entry name" value="CITRTSNTHASE"/>
</dbReference>
<comment type="similarity">
    <text evidence="2 7">Belongs to the citrate synthase family.</text>
</comment>
<evidence type="ECO:0000256" key="4">
    <source>
        <dbReference type="ARBA" id="ARBA00022679"/>
    </source>
</evidence>
<dbReference type="InterPro" id="IPR024176">
    <property type="entry name" value="Citrate_synthase_bac-typ"/>
</dbReference>
<dbReference type="InterPro" id="IPR002020">
    <property type="entry name" value="Citrate_synthase"/>
</dbReference>
<keyword evidence="4 7" id="KW-0808">Transferase</keyword>
<protein>
    <recommendedName>
        <fullName evidence="6 7">Citrate synthase</fullName>
    </recommendedName>
</protein>